<feature type="chain" id="PRO_5012832518" evidence="1">
    <location>
        <begin position="21"/>
        <end position="86"/>
    </location>
</feature>
<protein>
    <submittedName>
        <fullName evidence="2">Conotoxin</fullName>
    </submittedName>
</protein>
<proteinExistence type="evidence at transcript level"/>
<keyword evidence="1" id="KW-0732">Signal</keyword>
<organism evidence="2">
    <name type="scientific">Conus andremenezi</name>
    <dbReference type="NCBI Taxonomy" id="1077466"/>
    <lineage>
        <taxon>Eukaryota</taxon>
        <taxon>Metazoa</taxon>
        <taxon>Spiralia</taxon>
        <taxon>Lophotrochozoa</taxon>
        <taxon>Mollusca</taxon>
        <taxon>Gastropoda</taxon>
        <taxon>Caenogastropoda</taxon>
        <taxon>Neogastropoda</taxon>
        <taxon>Conoidea</taxon>
        <taxon>Conidae</taxon>
        <taxon>Conus</taxon>
        <taxon>Turriconus</taxon>
    </lineage>
</organism>
<reference evidence="2" key="2">
    <citation type="submission" date="2017-07" db="EMBL/GenBank/DDBJ databases">
        <authorList>
            <person name="Sun Z.S."/>
            <person name="Albrecht U."/>
            <person name="Echele G."/>
            <person name="Lee C.C."/>
        </authorList>
    </citation>
    <scope>NUCLEOTIDE SEQUENCE</scope>
    <source>
        <strain evidence="2">PutativeMSGLR_Amz7.2</strain>
    </source>
</reference>
<name>A0A291C287_9COND</name>
<accession>A0A291C287</accession>
<dbReference type="AlphaFoldDB" id="A0A291C287"/>
<sequence>MSGLRVVLFALLLLVYLVTSKRDGDGLTKAVKNKRAVIAIGWKMMKSVHRSGGCPTTCPDKDECCSESTCVDVYGSNLCLETSTPP</sequence>
<evidence type="ECO:0000256" key="1">
    <source>
        <dbReference type="SAM" id="SignalP"/>
    </source>
</evidence>
<dbReference type="EMBL" id="MF576686">
    <property type="protein sequence ID" value="ATF27520.1"/>
    <property type="molecule type" value="mRNA"/>
</dbReference>
<evidence type="ECO:0000313" key="2">
    <source>
        <dbReference type="EMBL" id="ATF27520.1"/>
    </source>
</evidence>
<feature type="signal peptide" evidence="1">
    <location>
        <begin position="1"/>
        <end position="20"/>
    </location>
</feature>
<reference evidence="2" key="1">
    <citation type="journal article" date="2017" name="Genome Biol. Evol.">
        <title>Divergence of the Venom Exogene Repertoire in Two Sister Species of Turriconus.</title>
        <authorList>
            <person name="Li Q."/>
            <person name="Barghi N."/>
            <person name="Lu A."/>
            <person name="Fedosov A.E."/>
            <person name="Bandyopadhyay P.K."/>
            <person name="Lluisma A.O."/>
            <person name="Concepcion G.P."/>
            <person name="Yandell M."/>
            <person name="Olivera B.M."/>
            <person name="Safavi-Hemami H."/>
        </authorList>
    </citation>
    <scope>NUCLEOTIDE SEQUENCE</scope>
    <source>
        <strain evidence="2">PutativeMSGLR_Amz7.2</strain>
    </source>
</reference>